<dbReference type="GeneID" id="68296187"/>
<evidence type="ECO:0000313" key="2">
    <source>
        <dbReference type="EMBL" id="GIZ47523.1"/>
    </source>
</evidence>
<sequence>MATSAASRVFGIAELLDMILLEYAALEQHLNPFRPVTKLFVFQRVNHMFQEAIMGSEVLRRAMFLEHADEEEMRAIELADKAAERDGNHDLAAIFWLMNIPCSSSHCIGVAGPRPLKNYGPRHVLLYEPKILTRGILYPSATWRQMKAQRSTGERNHYELCIYWWDRLGGYCIEDGFVDQEELWEVSSFVFWLLERSQAEHRALSSLSQYEGGFHTTFGSHAAFLAGDYTEDQARDLLAFLDDIQKDVGGGKGGKALEGKAKGSKKKGPSKKRHGRKSGKKQN</sequence>
<organism evidence="2 3">
    <name type="scientific">Cercospora kikuchii</name>
    <dbReference type="NCBI Taxonomy" id="84275"/>
    <lineage>
        <taxon>Eukaryota</taxon>
        <taxon>Fungi</taxon>
        <taxon>Dikarya</taxon>
        <taxon>Ascomycota</taxon>
        <taxon>Pezizomycotina</taxon>
        <taxon>Dothideomycetes</taxon>
        <taxon>Dothideomycetidae</taxon>
        <taxon>Mycosphaerellales</taxon>
        <taxon>Mycosphaerellaceae</taxon>
        <taxon>Cercospora</taxon>
    </lineage>
</organism>
<gene>
    <name evidence="2" type="ORF">CKM354_001061200</name>
</gene>
<keyword evidence="3" id="KW-1185">Reference proteome</keyword>
<accession>A0A9P3FHA1</accession>
<name>A0A9P3FHA1_9PEZI</name>
<dbReference type="RefSeq" id="XP_044662010.1">
    <property type="nucleotide sequence ID" value="XM_044806075.1"/>
</dbReference>
<comment type="caution">
    <text evidence="2">The sequence shown here is derived from an EMBL/GenBank/DDBJ whole genome shotgun (WGS) entry which is preliminary data.</text>
</comment>
<evidence type="ECO:0000256" key="1">
    <source>
        <dbReference type="SAM" id="MobiDB-lite"/>
    </source>
</evidence>
<proteinExistence type="predicted"/>
<feature type="compositionally biased region" description="Basic residues" evidence="1">
    <location>
        <begin position="262"/>
        <end position="283"/>
    </location>
</feature>
<protein>
    <submittedName>
        <fullName evidence="2">Uncharacterized protein</fullName>
    </submittedName>
</protein>
<feature type="region of interest" description="Disordered" evidence="1">
    <location>
        <begin position="247"/>
        <end position="283"/>
    </location>
</feature>
<dbReference type="OrthoDB" id="3648185at2759"/>
<dbReference type="EMBL" id="BOLY01000007">
    <property type="protein sequence ID" value="GIZ47523.1"/>
    <property type="molecule type" value="Genomic_DNA"/>
</dbReference>
<dbReference type="Proteomes" id="UP000825890">
    <property type="component" value="Unassembled WGS sequence"/>
</dbReference>
<dbReference type="AlphaFoldDB" id="A0A9P3FHA1"/>
<evidence type="ECO:0000313" key="3">
    <source>
        <dbReference type="Proteomes" id="UP000825890"/>
    </source>
</evidence>
<reference evidence="2 3" key="1">
    <citation type="submission" date="2021-01" db="EMBL/GenBank/DDBJ databases">
        <title>Cercospora kikuchii MAFF 305040 whole genome shotgun sequence.</title>
        <authorList>
            <person name="Kashiwa T."/>
            <person name="Suzuki T."/>
        </authorList>
    </citation>
    <scope>NUCLEOTIDE SEQUENCE [LARGE SCALE GENOMIC DNA]</scope>
    <source>
        <strain evidence="2 3">MAFF 305040</strain>
    </source>
</reference>